<evidence type="ECO:0000313" key="4">
    <source>
        <dbReference type="EMBL" id="KAK8582033.1"/>
    </source>
</evidence>
<evidence type="ECO:0000259" key="3">
    <source>
        <dbReference type="SMART" id="SM01086"/>
    </source>
</evidence>
<keyword evidence="5" id="KW-1185">Reference proteome</keyword>
<accession>A0ABR2FM19</accession>
<organism evidence="4 5">
    <name type="scientific">Hibiscus sabdariffa</name>
    <name type="common">roselle</name>
    <dbReference type="NCBI Taxonomy" id="183260"/>
    <lineage>
        <taxon>Eukaryota</taxon>
        <taxon>Viridiplantae</taxon>
        <taxon>Streptophyta</taxon>
        <taxon>Embryophyta</taxon>
        <taxon>Tracheophyta</taxon>
        <taxon>Spermatophyta</taxon>
        <taxon>Magnoliopsida</taxon>
        <taxon>eudicotyledons</taxon>
        <taxon>Gunneridae</taxon>
        <taxon>Pentapetalae</taxon>
        <taxon>rosids</taxon>
        <taxon>malvids</taxon>
        <taxon>Malvales</taxon>
        <taxon>Malvaceae</taxon>
        <taxon>Malvoideae</taxon>
        <taxon>Hibiscus</taxon>
    </lineage>
</organism>
<feature type="domain" description="Clp ATPase C-terminal" evidence="3">
    <location>
        <begin position="1"/>
        <end position="78"/>
    </location>
</feature>
<dbReference type="Gene3D" id="1.10.8.60">
    <property type="match status" value="1"/>
</dbReference>
<name>A0ABR2FM19_9ROSI</name>
<evidence type="ECO:0000256" key="2">
    <source>
        <dbReference type="ARBA" id="ARBA00022840"/>
    </source>
</evidence>
<gene>
    <name evidence="4" type="ORF">V6N12_072232</name>
</gene>
<sequence>MLNGVSDRLKAKGIQLHVTERFRERMVDEGYDASEACGAWPLCKAIRHVEVYVAEKLVAEEIKEGEAVTVDADSDVKCCDFLWIIDNL</sequence>
<comment type="caution">
    <text evidence="4">The sequence shown here is derived from an EMBL/GenBank/DDBJ whole genome shotgun (WGS) entry which is preliminary data.</text>
</comment>
<dbReference type="Proteomes" id="UP001472677">
    <property type="component" value="Unassembled WGS sequence"/>
</dbReference>
<dbReference type="EMBL" id="JBBPBM010000006">
    <property type="protein sequence ID" value="KAK8582033.1"/>
    <property type="molecule type" value="Genomic_DNA"/>
</dbReference>
<dbReference type="InterPro" id="IPR019489">
    <property type="entry name" value="Clp_ATPase_C"/>
</dbReference>
<keyword evidence="1" id="KW-0547">Nucleotide-binding</keyword>
<dbReference type="SMART" id="SM01086">
    <property type="entry name" value="ClpB_D2-small"/>
    <property type="match status" value="1"/>
</dbReference>
<dbReference type="Pfam" id="PF10431">
    <property type="entry name" value="ClpB_D2-small"/>
    <property type="match status" value="1"/>
</dbReference>
<reference evidence="4 5" key="1">
    <citation type="journal article" date="2024" name="G3 (Bethesda)">
        <title>Genome assembly of Hibiscus sabdariffa L. provides insights into metabolisms of medicinal natural products.</title>
        <authorList>
            <person name="Kim T."/>
        </authorList>
    </citation>
    <scope>NUCLEOTIDE SEQUENCE [LARGE SCALE GENOMIC DNA]</scope>
    <source>
        <strain evidence="4">TK-2024</strain>
        <tissue evidence="4">Old leaves</tissue>
    </source>
</reference>
<evidence type="ECO:0000256" key="1">
    <source>
        <dbReference type="ARBA" id="ARBA00022741"/>
    </source>
</evidence>
<evidence type="ECO:0000313" key="5">
    <source>
        <dbReference type="Proteomes" id="UP001472677"/>
    </source>
</evidence>
<keyword evidence="2" id="KW-0067">ATP-binding</keyword>
<proteinExistence type="predicted"/>
<protein>
    <recommendedName>
        <fullName evidence="3">Clp ATPase C-terminal domain-containing protein</fullName>
    </recommendedName>
</protein>